<organism evidence="1">
    <name type="scientific">marine metagenome</name>
    <dbReference type="NCBI Taxonomy" id="408172"/>
    <lineage>
        <taxon>unclassified sequences</taxon>
        <taxon>metagenomes</taxon>
        <taxon>ecological metagenomes</taxon>
    </lineage>
</organism>
<evidence type="ECO:0008006" key="2">
    <source>
        <dbReference type="Google" id="ProtNLM"/>
    </source>
</evidence>
<proteinExistence type="predicted"/>
<dbReference type="PANTHER" id="PTHR39456">
    <property type="entry name" value="METAL-DEPENDENT HYDROLASE"/>
    <property type="match status" value="1"/>
</dbReference>
<evidence type="ECO:0000313" key="1">
    <source>
        <dbReference type="EMBL" id="SVB20178.1"/>
    </source>
</evidence>
<feature type="non-terminal residue" evidence="1">
    <location>
        <position position="242"/>
    </location>
</feature>
<dbReference type="PANTHER" id="PTHR39456:SF1">
    <property type="entry name" value="METAL-DEPENDENT HYDROLASE"/>
    <property type="match status" value="1"/>
</dbReference>
<accession>A0A382C292</accession>
<protein>
    <recommendedName>
        <fullName evidence="2">Metal-dependent hydrolase</fullName>
    </recommendedName>
</protein>
<name>A0A382C292_9ZZZZ</name>
<reference evidence="1" key="1">
    <citation type="submission" date="2018-05" db="EMBL/GenBank/DDBJ databases">
        <authorList>
            <person name="Lanie J.A."/>
            <person name="Ng W.-L."/>
            <person name="Kazmierczak K.M."/>
            <person name="Andrzejewski T.M."/>
            <person name="Davidsen T.M."/>
            <person name="Wayne K.J."/>
            <person name="Tettelin H."/>
            <person name="Glass J.I."/>
            <person name="Rusch D."/>
            <person name="Podicherti R."/>
            <person name="Tsui H.-C.T."/>
            <person name="Winkler M.E."/>
        </authorList>
    </citation>
    <scope>NUCLEOTIDE SEQUENCE</scope>
</reference>
<sequence length="242" mass="28580">MKIQSKSPEEHSINIRKPNFNLEKDLGHDWFNGSAFKTAFENSFSLLFPLGERAFIETVKHFEKEIEDPKLLDEIYSFYGQEAAHRKYHQKYNELLCRLRGYDLEELSRPQVIRHRDRYSLLKPIQRLAATVAAEHLTAILADNLLRDKEHFEESGKEVAKLWYWHALEETEHKAVAFDVYEAVGGHLKMRRRALLLATYFILKDTFRGIFIMLKQDGQLMNIRTWIDAVNFLFIKPGILRR</sequence>
<gene>
    <name evidence="1" type="ORF">METZ01_LOCUS173032</name>
</gene>
<dbReference type="InterPro" id="IPR016516">
    <property type="entry name" value="UCP07580"/>
</dbReference>
<dbReference type="AlphaFoldDB" id="A0A382C292"/>
<dbReference type="Pfam" id="PF10118">
    <property type="entry name" value="Metal_hydrol"/>
    <property type="match status" value="1"/>
</dbReference>
<dbReference type="EMBL" id="UINC01032470">
    <property type="protein sequence ID" value="SVB20178.1"/>
    <property type="molecule type" value="Genomic_DNA"/>
</dbReference>